<dbReference type="InterPro" id="IPR006630">
    <property type="entry name" value="La_HTH"/>
</dbReference>
<feature type="compositionally biased region" description="Polar residues" evidence="3">
    <location>
        <begin position="201"/>
        <end position="213"/>
    </location>
</feature>
<feature type="compositionally biased region" description="Low complexity" evidence="3">
    <location>
        <begin position="1"/>
        <end position="12"/>
    </location>
</feature>
<dbReference type="Gene3D" id="1.10.10.10">
    <property type="entry name" value="Winged helix-like DNA-binding domain superfamily/Winged helix DNA-binding domain"/>
    <property type="match status" value="1"/>
</dbReference>
<dbReference type="InterPro" id="IPR045180">
    <property type="entry name" value="La_dom_prot"/>
</dbReference>
<dbReference type="InterPro" id="IPR036390">
    <property type="entry name" value="WH_DNA-bd_sf"/>
</dbReference>
<feature type="compositionally biased region" description="Low complexity" evidence="3">
    <location>
        <begin position="428"/>
        <end position="441"/>
    </location>
</feature>
<feature type="compositionally biased region" description="Low complexity" evidence="3">
    <location>
        <begin position="105"/>
        <end position="128"/>
    </location>
</feature>
<dbReference type="Pfam" id="PF05383">
    <property type="entry name" value="La"/>
    <property type="match status" value="1"/>
</dbReference>
<feature type="compositionally biased region" description="Basic residues" evidence="3">
    <location>
        <begin position="178"/>
        <end position="200"/>
    </location>
</feature>
<dbReference type="PANTHER" id="PTHR22792">
    <property type="entry name" value="LUPUS LA PROTEIN-RELATED"/>
    <property type="match status" value="1"/>
</dbReference>
<protein>
    <recommendedName>
        <fullName evidence="4">HTH La-type RNA-binding domain-containing protein</fullName>
    </recommendedName>
</protein>
<keyword evidence="6" id="KW-1185">Reference proteome</keyword>
<proteinExistence type="predicted"/>
<dbReference type="Proteomes" id="UP001162085">
    <property type="component" value="Chromosome 3"/>
</dbReference>
<feature type="compositionally biased region" description="Basic residues" evidence="3">
    <location>
        <begin position="129"/>
        <end position="140"/>
    </location>
</feature>
<keyword evidence="1 2" id="KW-0694">RNA-binding</keyword>
<feature type="region of interest" description="Disordered" evidence="3">
    <location>
        <begin position="1"/>
        <end position="234"/>
    </location>
</feature>
<accession>A0ABN8WTU1</accession>
<organism evidence="5 6">
    <name type="scientific">Saccharomyces uvarum</name>
    <name type="common">Yeast</name>
    <name type="synonym">Saccharomyces bayanus var. uvarum</name>
    <dbReference type="NCBI Taxonomy" id="230603"/>
    <lineage>
        <taxon>Eukaryota</taxon>
        <taxon>Fungi</taxon>
        <taxon>Dikarya</taxon>
        <taxon>Ascomycota</taxon>
        <taxon>Saccharomycotina</taxon>
        <taxon>Saccharomycetes</taxon>
        <taxon>Saccharomycetales</taxon>
        <taxon>Saccharomycetaceae</taxon>
        <taxon>Saccharomyces</taxon>
    </lineage>
</organism>
<dbReference type="EMBL" id="OX365930">
    <property type="protein sequence ID" value="CAI4058281.1"/>
    <property type="molecule type" value="Genomic_DNA"/>
</dbReference>
<dbReference type="PANTHER" id="PTHR22792:SF132">
    <property type="entry name" value="LA-RELATED PROTEIN 1"/>
    <property type="match status" value="1"/>
</dbReference>
<dbReference type="PROSITE" id="PS50961">
    <property type="entry name" value="HTH_LA"/>
    <property type="match status" value="1"/>
</dbReference>
<evidence type="ECO:0000256" key="2">
    <source>
        <dbReference type="PROSITE-ProRule" id="PRU00332"/>
    </source>
</evidence>
<gene>
    <name evidence="5" type="primary">SUVZ03G0300</name>
    <name evidence="5" type="ORF">SUVZ_03G0300</name>
</gene>
<dbReference type="SMART" id="SM00715">
    <property type="entry name" value="LA"/>
    <property type="match status" value="1"/>
</dbReference>
<evidence type="ECO:0000256" key="3">
    <source>
        <dbReference type="SAM" id="MobiDB-lite"/>
    </source>
</evidence>
<feature type="region of interest" description="Disordered" evidence="3">
    <location>
        <begin position="402"/>
        <end position="441"/>
    </location>
</feature>
<dbReference type="InterPro" id="IPR036388">
    <property type="entry name" value="WH-like_DNA-bd_sf"/>
</dbReference>
<dbReference type="CDD" id="cd07323">
    <property type="entry name" value="LAM"/>
    <property type="match status" value="1"/>
</dbReference>
<feature type="compositionally biased region" description="Polar residues" evidence="3">
    <location>
        <begin position="26"/>
        <end position="41"/>
    </location>
</feature>
<name>A0ABN8WTU1_SACUV</name>
<evidence type="ECO:0000256" key="1">
    <source>
        <dbReference type="ARBA" id="ARBA00022884"/>
    </source>
</evidence>
<feature type="compositionally biased region" description="Low complexity" evidence="3">
    <location>
        <begin position="165"/>
        <end position="177"/>
    </location>
</feature>
<evidence type="ECO:0000313" key="6">
    <source>
        <dbReference type="Proteomes" id="UP001162085"/>
    </source>
</evidence>
<sequence length="441" mass="48920">MSAETAPATTVTPPVPEVQEQESAKSKQVNLTPAPLPTSSPWKLASADVPVSSISIEDLDATRKKKNRTPTPKSSTATKWVPIKASITVSGTKRSGSKNGGNNGNNGNNNNKIKNNKNASSSTPSSTANRKKKHHQHNVKKQQQQQVKNDGSEIVIEEESKDTAPQENGQSTQQQQPPHHRSHHHSHHHNSNGPQRRKFHNSSNAGMPQNQGFPPQFKPYQGHNPRPTNNNRLKYHNHFHHNQHHSQQPMVKLQQQFYPVQPVLMAINNIARQIEYYFSEENLTVDNYLRSKLSKDGFAPLSLIAKFYRVVNMSFGGDANLVLAALREIVANESATVNVAEGSLVTKETDTVAETDEAEESSPLDRYFVRSKNWSNWLPETVETEVNIENELVGDALDEFMLSLPAAPQQEEEPITESAPQEQETNEESAPAAASEPESSL</sequence>
<reference evidence="5" key="1">
    <citation type="submission" date="2022-10" db="EMBL/GenBank/DDBJ databases">
        <authorList>
            <person name="Byrne P K."/>
        </authorList>
    </citation>
    <scope>NUCLEOTIDE SEQUENCE</scope>
    <source>
        <strain evidence="5">ZP964</strain>
    </source>
</reference>
<feature type="domain" description="HTH La-type RNA-binding" evidence="4">
    <location>
        <begin position="260"/>
        <end position="356"/>
    </location>
</feature>
<dbReference type="SUPFAM" id="SSF46785">
    <property type="entry name" value="Winged helix' DNA-binding domain"/>
    <property type="match status" value="1"/>
</dbReference>
<evidence type="ECO:0000259" key="4">
    <source>
        <dbReference type="PROSITE" id="PS50961"/>
    </source>
</evidence>
<evidence type="ECO:0000313" key="5">
    <source>
        <dbReference type="EMBL" id="CAI4058281.1"/>
    </source>
</evidence>